<evidence type="ECO:0000256" key="4">
    <source>
        <dbReference type="ARBA" id="ARBA00022692"/>
    </source>
</evidence>
<evidence type="ECO:0000256" key="3">
    <source>
        <dbReference type="ARBA" id="ARBA00022448"/>
    </source>
</evidence>
<keyword evidence="5" id="KW-0029">Amino-acid transport</keyword>
<reference evidence="9" key="1">
    <citation type="submission" date="2023-08" db="EMBL/GenBank/DDBJ databases">
        <authorList>
            <person name="Chen Y."/>
            <person name="Shah S."/>
            <person name="Dougan E. K."/>
            <person name="Thang M."/>
            <person name="Chan C."/>
        </authorList>
    </citation>
    <scope>NUCLEOTIDE SEQUENCE</scope>
</reference>
<keyword evidence="3" id="KW-0813">Transport</keyword>
<dbReference type="PANTHER" id="PTHR20772:SF2">
    <property type="entry name" value="PROTEIN FMP42"/>
    <property type="match status" value="1"/>
</dbReference>
<keyword evidence="7 8" id="KW-0472">Membrane</keyword>
<evidence type="ECO:0000256" key="8">
    <source>
        <dbReference type="SAM" id="Phobius"/>
    </source>
</evidence>
<dbReference type="AlphaFoldDB" id="A0AA36HVC2"/>
<organism evidence="9 10">
    <name type="scientific">Effrenium voratum</name>
    <dbReference type="NCBI Taxonomy" id="2562239"/>
    <lineage>
        <taxon>Eukaryota</taxon>
        <taxon>Sar</taxon>
        <taxon>Alveolata</taxon>
        <taxon>Dinophyceae</taxon>
        <taxon>Suessiales</taxon>
        <taxon>Symbiodiniaceae</taxon>
        <taxon>Effrenium</taxon>
    </lineage>
</organism>
<feature type="transmembrane region" description="Helical" evidence="8">
    <location>
        <begin position="149"/>
        <end position="168"/>
    </location>
</feature>
<evidence type="ECO:0000256" key="5">
    <source>
        <dbReference type="ARBA" id="ARBA00022970"/>
    </source>
</evidence>
<evidence type="ECO:0000256" key="7">
    <source>
        <dbReference type="ARBA" id="ARBA00023136"/>
    </source>
</evidence>
<dbReference type="SUPFAM" id="SSF103473">
    <property type="entry name" value="MFS general substrate transporter"/>
    <property type="match status" value="1"/>
</dbReference>
<feature type="transmembrane region" description="Helical" evidence="8">
    <location>
        <begin position="60"/>
        <end position="84"/>
    </location>
</feature>
<dbReference type="InterPro" id="IPR052599">
    <property type="entry name" value="SLC43A_AATransporter"/>
</dbReference>
<proteinExistence type="inferred from homology"/>
<feature type="transmembrane region" description="Helical" evidence="8">
    <location>
        <begin position="412"/>
        <end position="435"/>
    </location>
</feature>
<dbReference type="InterPro" id="IPR011701">
    <property type="entry name" value="MFS"/>
</dbReference>
<keyword evidence="10" id="KW-1185">Reference proteome</keyword>
<feature type="transmembrane region" description="Helical" evidence="8">
    <location>
        <begin position="296"/>
        <end position="318"/>
    </location>
</feature>
<name>A0AA36HVC2_9DINO</name>
<dbReference type="Gene3D" id="1.20.1250.20">
    <property type="entry name" value="MFS general substrate transporter like domains"/>
    <property type="match status" value="2"/>
</dbReference>
<evidence type="ECO:0000256" key="1">
    <source>
        <dbReference type="ARBA" id="ARBA00004141"/>
    </source>
</evidence>
<evidence type="ECO:0000313" key="9">
    <source>
        <dbReference type="EMBL" id="CAJ1376024.1"/>
    </source>
</evidence>
<dbReference type="Proteomes" id="UP001178507">
    <property type="component" value="Unassembled WGS sequence"/>
</dbReference>
<protein>
    <submittedName>
        <fullName evidence="9">Uncharacterized protein</fullName>
    </submittedName>
</protein>
<evidence type="ECO:0000256" key="6">
    <source>
        <dbReference type="ARBA" id="ARBA00022989"/>
    </source>
</evidence>
<gene>
    <name evidence="9" type="ORF">EVOR1521_LOCUS5189</name>
</gene>
<evidence type="ECO:0000256" key="2">
    <source>
        <dbReference type="ARBA" id="ARBA00006595"/>
    </source>
</evidence>
<feature type="transmembrane region" description="Helical" evidence="8">
    <location>
        <begin position="380"/>
        <end position="400"/>
    </location>
</feature>
<sequence length="466" mass="50240">MAGFRAAGSAALALLGFTLYQSFWSTGIVYGWPSLLNLLQSEGVYGGRCSGSESCPERVLAFNLVFSVGGATNVSGGVFCGFLVDCCGPKGGMLTGLVLILVGSLLLGLADVDNDWAWPLAYVFYGLGGCCVHLSSFSLGNAFGSRKGLVISMLVSVFSISSLAFQGFDLAYRAGLSRSAILMVHVGIEAVNIVLSGWLWPREAITPGAQLKFSGCRVVQDGAAEKTLHGKMAPRELCRHALRAVCTWKFGAFLAFHFSQLFLNRCLMGWMEAELRWKSDVLESSRGSGLNVEMHLAIFNTLQAAAGFIAIPFFGFLVARFGHRHAPFCATAALAVLYLSIRPLPYEWMLPVLYIVSAVHRQMFFSTFFTYVSSEYPPQFFATLSGMANVLAGLGTFLQNPWLEAVLRRGDFAAPLLLQAGFAVLVLLGTIIAWCNASRSKPSEPEVHEDAPALPETASGKMAISL</sequence>
<feature type="transmembrane region" description="Helical" evidence="8">
    <location>
        <begin position="241"/>
        <end position="263"/>
    </location>
</feature>
<dbReference type="InterPro" id="IPR036259">
    <property type="entry name" value="MFS_trans_sf"/>
</dbReference>
<keyword evidence="6 8" id="KW-1133">Transmembrane helix</keyword>
<dbReference type="EMBL" id="CAUJNA010000358">
    <property type="protein sequence ID" value="CAJ1376024.1"/>
    <property type="molecule type" value="Genomic_DNA"/>
</dbReference>
<dbReference type="GO" id="GO:0022857">
    <property type="term" value="F:transmembrane transporter activity"/>
    <property type="evidence" value="ECO:0007669"/>
    <property type="project" value="InterPro"/>
</dbReference>
<comment type="caution">
    <text evidence="9">The sequence shown here is derived from an EMBL/GenBank/DDBJ whole genome shotgun (WGS) entry which is preliminary data.</text>
</comment>
<feature type="transmembrane region" description="Helical" evidence="8">
    <location>
        <begin position="180"/>
        <end position="200"/>
    </location>
</feature>
<comment type="subcellular location">
    <subcellularLocation>
        <location evidence="1">Membrane</location>
        <topology evidence="1">Multi-pass membrane protein</topology>
    </subcellularLocation>
</comment>
<dbReference type="GO" id="GO:0016020">
    <property type="term" value="C:membrane"/>
    <property type="evidence" value="ECO:0007669"/>
    <property type="project" value="UniProtKB-SubCell"/>
</dbReference>
<keyword evidence="4 8" id="KW-0812">Transmembrane</keyword>
<dbReference type="Pfam" id="PF07690">
    <property type="entry name" value="MFS_1"/>
    <property type="match status" value="1"/>
</dbReference>
<dbReference type="GO" id="GO:0006865">
    <property type="term" value="P:amino acid transport"/>
    <property type="evidence" value="ECO:0007669"/>
    <property type="project" value="UniProtKB-KW"/>
</dbReference>
<feature type="transmembrane region" description="Helical" evidence="8">
    <location>
        <begin position="91"/>
        <end position="110"/>
    </location>
</feature>
<evidence type="ECO:0000313" key="10">
    <source>
        <dbReference type="Proteomes" id="UP001178507"/>
    </source>
</evidence>
<comment type="similarity">
    <text evidence="2">Belongs to the SLC43A transporter (TC 2.A.1.44) family.</text>
</comment>
<feature type="transmembrane region" description="Helical" evidence="8">
    <location>
        <begin position="116"/>
        <end position="137"/>
    </location>
</feature>
<dbReference type="PANTHER" id="PTHR20772">
    <property type="entry name" value="PROTEIN FMP42"/>
    <property type="match status" value="1"/>
</dbReference>
<accession>A0AA36HVC2</accession>